<evidence type="ECO:0000256" key="5">
    <source>
        <dbReference type="ARBA" id="ARBA00022786"/>
    </source>
</evidence>
<feature type="compositionally biased region" description="Basic and acidic residues" evidence="9">
    <location>
        <begin position="863"/>
        <end position="875"/>
    </location>
</feature>
<comment type="function">
    <text evidence="8">Component of the anaphase promoting complex/cyclosome (APC/C), a cell cycle-regulated E3 ubiquitin ligase that controls progression through mitosis and the G1 phase of the cell cycle. The APC/C complex acts by mediating ubiquitination and subsequent degradation of target proteins: it mainly mediates the formation of 'Lys-11'-linked polyubiquitin chains and, to a lower extent, the formation of 'Lys-48'- and 'Lys-63'-linked polyubiquitin chains. The APC/C complex catalyzes assembly of branched 'Lys-11'-/'Lys-48'-linked branched ubiquitin chains on target proteins.</text>
</comment>
<dbReference type="Pfam" id="PF12862">
    <property type="entry name" value="ANAPC5"/>
    <property type="match status" value="1"/>
</dbReference>
<evidence type="ECO:0000256" key="8">
    <source>
        <dbReference type="ARBA" id="ARBA00045696"/>
    </source>
</evidence>
<feature type="region of interest" description="Disordered" evidence="9">
    <location>
        <begin position="832"/>
        <end position="851"/>
    </location>
</feature>
<dbReference type="Proteomes" id="UP000726737">
    <property type="component" value="Unassembled WGS sequence"/>
</dbReference>
<proteinExistence type="inferred from homology"/>
<reference evidence="11" key="1">
    <citation type="journal article" date="2020" name="Fungal Divers.">
        <title>Resolving the Mortierellaceae phylogeny through synthesis of multi-gene phylogenetics and phylogenomics.</title>
        <authorList>
            <person name="Vandepol N."/>
            <person name="Liber J."/>
            <person name="Desiro A."/>
            <person name="Na H."/>
            <person name="Kennedy M."/>
            <person name="Barry K."/>
            <person name="Grigoriev I.V."/>
            <person name="Miller A.N."/>
            <person name="O'Donnell K."/>
            <person name="Stajich J.E."/>
            <person name="Bonito G."/>
        </authorList>
    </citation>
    <scope>NUCLEOTIDE SEQUENCE</scope>
    <source>
        <strain evidence="11">KOD948</strain>
    </source>
</reference>
<gene>
    <name evidence="11" type="primary">APC5</name>
    <name evidence="11" type="ORF">BG011_006742</name>
</gene>
<dbReference type="Gene3D" id="1.25.40.10">
    <property type="entry name" value="Tetratricopeptide repeat domain"/>
    <property type="match status" value="1"/>
</dbReference>
<evidence type="ECO:0000256" key="1">
    <source>
        <dbReference type="ARBA" id="ARBA00007450"/>
    </source>
</evidence>
<evidence type="ECO:0000313" key="12">
    <source>
        <dbReference type="Proteomes" id="UP000726737"/>
    </source>
</evidence>
<feature type="compositionally biased region" description="Basic residues" evidence="9">
    <location>
        <begin position="904"/>
        <end position="917"/>
    </location>
</feature>
<dbReference type="EMBL" id="JAAAJA010000498">
    <property type="protein sequence ID" value="KAG0252787.1"/>
    <property type="molecule type" value="Genomic_DNA"/>
</dbReference>
<evidence type="ECO:0000256" key="2">
    <source>
        <dbReference type="ARBA" id="ARBA00016066"/>
    </source>
</evidence>
<sequence>MTSRRAFARTATDISLLPPQAQSFGSTEQTIASDYTHSSEAQLDNARAPSGPVHVVPYLTPHKVSVLILIEYFCQRQCPRESAQNLQRLLIQCIQDPAEYLHSSLDEFETRVNSEAGPDCWRYLRNTLKRIKSPHHLSDFLLSKLELDYQEANGGLSRRVGLAGLVVSREGGGIHLETGVDPVSIVGLYIRKAQIEYKKLLFEDMCKFYTAFESYVSVLDQNNRLPHSKEKKLTTAAGSTIMSVFDVEKYLDFQSDQLSNPSQAEIPKDLLAHVFNIQSRLPSLAKTHYILSLHAQQTGDFEVAIHCLHRFFDYCHSRPGRALHQYALLNLAMLHARFSQYNQALVALRECIEIAQDNSDDDCLSYALNWLRQLTKTLPGQSLDDNEVQALADSIRPRDSQPFQYLHALRELTVAKRMQGESTPKALEALVKASSISLRHSLDSVGGIVQLFQSKIWGAYGVSSLSSMYSQLQLHYRPSESDMGDAASGYAKYASDLALVGKFEEAIRVIDLTKKKFPRQSLNASPWIQILVQILQRRAMSSNHLRDAQLLTHQLRTTLVNASTMTSKSYPSQSKGESGDAVAPLAESELDGTNLEIQLDILLQQSLLSVLADRRLAGLEQLLEGSLIVRKHQWPEAQKFEVMYLLSLAEIYMESDTTISAMPLLLKAMSLSEKNLQRPLLLLVKLRLADLLLHLDSVQHAIALLNSIMTTVLNQGDRFVQALAFLQYAKCLLAQANSTHKLQTPRSVRERSLRRVITLLDRSLEDCLKDVAQVLYLKVQVYHELALNDDMERVLDSFLAVNEKLTQARNREEPSWYSYYYARDACDGILRTGNDNSDTAHPVEESPQRANFQTQIELLRQGRGLERTGEVSHEEGEQDGEGNDSDMGSDMDLDMDDEESSNVTKKRRVNTMHQSRS</sequence>
<dbReference type="GO" id="GO:0031145">
    <property type="term" value="P:anaphase-promoting complex-dependent catabolic process"/>
    <property type="evidence" value="ECO:0007669"/>
    <property type="project" value="TreeGrafter"/>
</dbReference>
<keyword evidence="6" id="KW-0131">Cell cycle</keyword>
<evidence type="ECO:0000256" key="9">
    <source>
        <dbReference type="SAM" id="MobiDB-lite"/>
    </source>
</evidence>
<dbReference type="GO" id="GO:0045842">
    <property type="term" value="P:positive regulation of mitotic metaphase/anaphase transition"/>
    <property type="evidence" value="ECO:0007669"/>
    <property type="project" value="TreeGrafter"/>
</dbReference>
<dbReference type="AlphaFoldDB" id="A0A9P6TZK5"/>
<dbReference type="SUPFAM" id="SSF48452">
    <property type="entry name" value="TPR-like"/>
    <property type="match status" value="1"/>
</dbReference>
<protein>
    <recommendedName>
        <fullName evidence="2">Anaphase-promoting complex subunit 5</fullName>
    </recommendedName>
    <alternativeName>
        <fullName evidence="7">Cyclosome subunit 5</fullName>
    </alternativeName>
</protein>
<accession>A0A9P6TZK5</accession>
<dbReference type="OrthoDB" id="2504561at2759"/>
<keyword evidence="5" id="KW-0833">Ubl conjugation pathway</keyword>
<dbReference type="GO" id="GO:0070979">
    <property type="term" value="P:protein K11-linked ubiquitination"/>
    <property type="evidence" value="ECO:0007669"/>
    <property type="project" value="TreeGrafter"/>
</dbReference>
<evidence type="ECO:0000256" key="6">
    <source>
        <dbReference type="ARBA" id="ARBA00023306"/>
    </source>
</evidence>
<dbReference type="PANTHER" id="PTHR12830">
    <property type="entry name" value="ANAPHASE-PROMOTING COMPLEX SUBUNIT 5"/>
    <property type="match status" value="1"/>
</dbReference>
<dbReference type="InterPro" id="IPR026000">
    <property type="entry name" value="Apc5_dom"/>
</dbReference>
<dbReference type="PANTHER" id="PTHR12830:SF9">
    <property type="entry name" value="ANAPHASE-PROMOTING COMPLEX SUBUNIT 5"/>
    <property type="match status" value="1"/>
</dbReference>
<dbReference type="InterPro" id="IPR011990">
    <property type="entry name" value="TPR-like_helical_dom_sf"/>
</dbReference>
<comment type="similarity">
    <text evidence="1">Belongs to the APC5 family.</text>
</comment>
<dbReference type="GO" id="GO:0005680">
    <property type="term" value="C:anaphase-promoting complex"/>
    <property type="evidence" value="ECO:0007669"/>
    <property type="project" value="InterPro"/>
</dbReference>
<evidence type="ECO:0000313" key="11">
    <source>
        <dbReference type="EMBL" id="KAG0252787.1"/>
    </source>
</evidence>
<dbReference type="GO" id="GO:0051301">
    <property type="term" value="P:cell division"/>
    <property type="evidence" value="ECO:0007669"/>
    <property type="project" value="UniProtKB-KW"/>
</dbReference>
<evidence type="ECO:0000256" key="7">
    <source>
        <dbReference type="ARBA" id="ARBA00031069"/>
    </source>
</evidence>
<feature type="compositionally biased region" description="Acidic residues" evidence="9">
    <location>
        <begin position="876"/>
        <end position="900"/>
    </location>
</feature>
<keyword evidence="3" id="KW-0132">Cell division</keyword>
<dbReference type="InterPro" id="IPR037679">
    <property type="entry name" value="Apc5"/>
</dbReference>
<feature type="region of interest" description="Disordered" evidence="9">
    <location>
        <begin position="863"/>
        <end position="917"/>
    </location>
</feature>
<evidence type="ECO:0000256" key="3">
    <source>
        <dbReference type="ARBA" id="ARBA00022618"/>
    </source>
</evidence>
<keyword evidence="4" id="KW-0498">Mitosis</keyword>
<evidence type="ECO:0000256" key="4">
    <source>
        <dbReference type="ARBA" id="ARBA00022776"/>
    </source>
</evidence>
<evidence type="ECO:0000259" key="10">
    <source>
        <dbReference type="Pfam" id="PF12862"/>
    </source>
</evidence>
<comment type="caution">
    <text evidence="11">The sequence shown here is derived from an EMBL/GenBank/DDBJ whole genome shotgun (WGS) entry which is preliminary data.</text>
</comment>
<organism evidence="11 12">
    <name type="scientific">Mortierella polycephala</name>
    <dbReference type="NCBI Taxonomy" id="41804"/>
    <lineage>
        <taxon>Eukaryota</taxon>
        <taxon>Fungi</taxon>
        <taxon>Fungi incertae sedis</taxon>
        <taxon>Mucoromycota</taxon>
        <taxon>Mortierellomycotina</taxon>
        <taxon>Mortierellomycetes</taxon>
        <taxon>Mortierellales</taxon>
        <taxon>Mortierellaceae</taxon>
        <taxon>Mortierella</taxon>
    </lineage>
</organism>
<name>A0A9P6TZK5_9FUNG</name>
<feature type="domain" description="Anaphase-promoting complex subunit 5" evidence="10">
    <location>
        <begin position="288"/>
        <end position="376"/>
    </location>
</feature>
<keyword evidence="12" id="KW-1185">Reference proteome</keyword>